<evidence type="ECO:0000259" key="6">
    <source>
        <dbReference type="Pfam" id="PF08281"/>
    </source>
</evidence>
<dbReference type="Pfam" id="PF04542">
    <property type="entry name" value="Sigma70_r2"/>
    <property type="match status" value="1"/>
</dbReference>
<dbReference type="Gene3D" id="1.10.10.10">
    <property type="entry name" value="Winged helix-like DNA-binding domain superfamily/Winged helix DNA-binding domain"/>
    <property type="match status" value="1"/>
</dbReference>
<dbReference type="GO" id="GO:0006352">
    <property type="term" value="P:DNA-templated transcription initiation"/>
    <property type="evidence" value="ECO:0007669"/>
    <property type="project" value="InterPro"/>
</dbReference>
<dbReference type="InterPro" id="IPR013249">
    <property type="entry name" value="RNA_pol_sigma70_r4_t2"/>
</dbReference>
<dbReference type="NCBIfam" id="TIGR02985">
    <property type="entry name" value="Sig70_bacteroi1"/>
    <property type="match status" value="1"/>
</dbReference>
<dbReference type="Gene3D" id="1.10.1740.10">
    <property type="match status" value="1"/>
</dbReference>
<evidence type="ECO:0000256" key="4">
    <source>
        <dbReference type="ARBA" id="ARBA00023163"/>
    </source>
</evidence>
<comment type="similarity">
    <text evidence="1">Belongs to the sigma-70 factor family. ECF subfamily.</text>
</comment>
<dbReference type="GO" id="GO:0003677">
    <property type="term" value="F:DNA binding"/>
    <property type="evidence" value="ECO:0007669"/>
    <property type="project" value="InterPro"/>
</dbReference>
<dbReference type="RefSeq" id="WP_212191980.1">
    <property type="nucleotide sequence ID" value="NZ_JAGTAR010000025.1"/>
</dbReference>
<evidence type="ECO:0000256" key="1">
    <source>
        <dbReference type="ARBA" id="ARBA00010641"/>
    </source>
</evidence>
<organism evidence="7 8">
    <name type="scientific">Carboxylicivirga sediminis</name>
    <dbReference type="NCBI Taxonomy" id="2006564"/>
    <lineage>
        <taxon>Bacteria</taxon>
        <taxon>Pseudomonadati</taxon>
        <taxon>Bacteroidota</taxon>
        <taxon>Bacteroidia</taxon>
        <taxon>Marinilabiliales</taxon>
        <taxon>Marinilabiliaceae</taxon>
        <taxon>Carboxylicivirga</taxon>
    </lineage>
</organism>
<feature type="domain" description="RNA polymerase sigma factor 70 region 4 type 2" evidence="6">
    <location>
        <begin position="130"/>
        <end position="174"/>
    </location>
</feature>
<evidence type="ECO:0000256" key="3">
    <source>
        <dbReference type="ARBA" id="ARBA00023082"/>
    </source>
</evidence>
<proteinExistence type="inferred from homology"/>
<keyword evidence="3" id="KW-0731">Sigma factor</keyword>
<dbReference type="SUPFAM" id="SSF88946">
    <property type="entry name" value="Sigma2 domain of RNA polymerase sigma factors"/>
    <property type="match status" value="1"/>
</dbReference>
<dbReference type="InterPro" id="IPR039425">
    <property type="entry name" value="RNA_pol_sigma-70-like"/>
</dbReference>
<reference evidence="7" key="2">
    <citation type="submission" date="2021-04" db="EMBL/GenBank/DDBJ databases">
        <authorList>
            <person name="Zhang T."/>
            <person name="Zhang Y."/>
            <person name="Lu D."/>
            <person name="Zuo D."/>
            <person name="Du Z."/>
        </authorList>
    </citation>
    <scope>NUCLEOTIDE SEQUENCE</scope>
    <source>
        <strain evidence="7">JR1</strain>
    </source>
</reference>
<dbReference type="PANTHER" id="PTHR43133">
    <property type="entry name" value="RNA POLYMERASE ECF-TYPE SIGMA FACTO"/>
    <property type="match status" value="1"/>
</dbReference>
<dbReference type="InterPro" id="IPR007627">
    <property type="entry name" value="RNA_pol_sigma70_r2"/>
</dbReference>
<gene>
    <name evidence="7" type="ORF">KDU71_15375</name>
</gene>
<feature type="domain" description="RNA polymerase sigma-70 region 2" evidence="5">
    <location>
        <begin position="32"/>
        <end position="98"/>
    </location>
</feature>
<sequence length="200" mass="23392">MIDTTKIMTSNPNDIQLFNALVNGDISAFDKLFNLYYPILCRFALTITREESDAEESVQDVFVRLWEKKKHSTTVSNVKSYLFKATYNQCILQLKNRRTRVLHESEYAINMPSDIPIEEAENWEAFRPVIQSAVNQLPEKCRQIFLMRRYEGLTNSEIADYLSISVKTVENQLTIAINRLRIQLKPHIKQLIILFFIDNL</sequence>
<protein>
    <submittedName>
        <fullName evidence="7">RNA polymerase sigma-70 factor</fullName>
    </submittedName>
</protein>
<evidence type="ECO:0000313" key="7">
    <source>
        <dbReference type="EMBL" id="MBR8536953.1"/>
    </source>
</evidence>
<dbReference type="SUPFAM" id="SSF88659">
    <property type="entry name" value="Sigma3 and sigma4 domains of RNA polymerase sigma factors"/>
    <property type="match status" value="1"/>
</dbReference>
<accession>A0A941IYU1</accession>
<dbReference type="GO" id="GO:0016987">
    <property type="term" value="F:sigma factor activity"/>
    <property type="evidence" value="ECO:0007669"/>
    <property type="project" value="UniProtKB-KW"/>
</dbReference>
<evidence type="ECO:0000256" key="2">
    <source>
        <dbReference type="ARBA" id="ARBA00023015"/>
    </source>
</evidence>
<dbReference type="CDD" id="cd06171">
    <property type="entry name" value="Sigma70_r4"/>
    <property type="match status" value="1"/>
</dbReference>
<dbReference type="InterPro" id="IPR014284">
    <property type="entry name" value="RNA_pol_sigma-70_dom"/>
</dbReference>
<dbReference type="NCBIfam" id="TIGR02937">
    <property type="entry name" value="sigma70-ECF"/>
    <property type="match status" value="1"/>
</dbReference>
<dbReference type="AlphaFoldDB" id="A0A941IYU1"/>
<dbReference type="Proteomes" id="UP000679220">
    <property type="component" value="Unassembled WGS sequence"/>
</dbReference>
<evidence type="ECO:0000259" key="5">
    <source>
        <dbReference type="Pfam" id="PF04542"/>
    </source>
</evidence>
<dbReference type="InterPro" id="IPR013324">
    <property type="entry name" value="RNA_pol_sigma_r3/r4-like"/>
</dbReference>
<comment type="caution">
    <text evidence="7">The sequence shown here is derived from an EMBL/GenBank/DDBJ whole genome shotgun (WGS) entry which is preliminary data.</text>
</comment>
<dbReference type="InterPro" id="IPR013325">
    <property type="entry name" value="RNA_pol_sigma_r2"/>
</dbReference>
<keyword evidence="2" id="KW-0805">Transcription regulation</keyword>
<dbReference type="InterPro" id="IPR036388">
    <property type="entry name" value="WH-like_DNA-bd_sf"/>
</dbReference>
<dbReference type="Pfam" id="PF08281">
    <property type="entry name" value="Sigma70_r4_2"/>
    <property type="match status" value="1"/>
</dbReference>
<reference evidence="7" key="1">
    <citation type="journal article" date="2018" name="Int. J. Syst. Evol. Microbiol.">
        <title>Carboxylicivirga sediminis sp. nov., isolated from coastal sediment.</title>
        <authorList>
            <person name="Wang F.Q."/>
            <person name="Ren L.H."/>
            <person name="Zou R.J."/>
            <person name="Sun Y.Z."/>
            <person name="Liu X.J."/>
            <person name="Jiang F."/>
            <person name="Liu L.J."/>
        </authorList>
    </citation>
    <scope>NUCLEOTIDE SEQUENCE</scope>
    <source>
        <strain evidence="7">JR1</strain>
    </source>
</reference>
<keyword evidence="4" id="KW-0804">Transcription</keyword>
<dbReference type="EMBL" id="JAGTAR010000025">
    <property type="protein sequence ID" value="MBR8536953.1"/>
    <property type="molecule type" value="Genomic_DNA"/>
</dbReference>
<dbReference type="InterPro" id="IPR014327">
    <property type="entry name" value="RNA_pol_sigma70_bacteroid"/>
</dbReference>
<keyword evidence="8" id="KW-1185">Reference proteome</keyword>
<dbReference type="PANTHER" id="PTHR43133:SF46">
    <property type="entry name" value="RNA POLYMERASE SIGMA-70 FACTOR ECF SUBFAMILY"/>
    <property type="match status" value="1"/>
</dbReference>
<evidence type="ECO:0000313" key="8">
    <source>
        <dbReference type="Proteomes" id="UP000679220"/>
    </source>
</evidence>
<name>A0A941IYU1_9BACT</name>